<accession>A0AAP0HMC0</accession>
<evidence type="ECO:0000256" key="1">
    <source>
        <dbReference type="SAM" id="MobiDB-lite"/>
    </source>
</evidence>
<dbReference type="AlphaFoldDB" id="A0AAP0HMC0"/>
<keyword evidence="4" id="KW-1185">Reference proteome</keyword>
<keyword evidence="2" id="KW-0732">Signal</keyword>
<gene>
    <name evidence="3" type="ORF">Scep_025457</name>
</gene>
<feature type="chain" id="PRO_5042983541" evidence="2">
    <location>
        <begin position="33"/>
        <end position="85"/>
    </location>
</feature>
<proteinExistence type="predicted"/>
<feature type="region of interest" description="Disordered" evidence="1">
    <location>
        <begin position="53"/>
        <end position="85"/>
    </location>
</feature>
<feature type="compositionally biased region" description="Low complexity" evidence="1">
    <location>
        <begin position="76"/>
        <end position="85"/>
    </location>
</feature>
<sequence length="85" mass="8867">MYESTMNCCRSLPDCKIILLPVPVLLCCSVMAVLQEAAEKEIARMSRTGMAMGAQGLQDGPEQRCGNASGGGGEDAGTAGCVAWR</sequence>
<evidence type="ECO:0000313" key="4">
    <source>
        <dbReference type="Proteomes" id="UP001419268"/>
    </source>
</evidence>
<evidence type="ECO:0000313" key="3">
    <source>
        <dbReference type="EMBL" id="KAK9093988.1"/>
    </source>
</evidence>
<reference evidence="3 4" key="1">
    <citation type="submission" date="2024-01" db="EMBL/GenBank/DDBJ databases">
        <title>Genome assemblies of Stephania.</title>
        <authorList>
            <person name="Yang L."/>
        </authorList>
    </citation>
    <scope>NUCLEOTIDE SEQUENCE [LARGE SCALE GENOMIC DNA]</scope>
    <source>
        <strain evidence="3">JXDWG</strain>
        <tissue evidence="3">Leaf</tissue>
    </source>
</reference>
<feature type="signal peptide" evidence="2">
    <location>
        <begin position="1"/>
        <end position="32"/>
    </location>
</feature>
<organism evidence="3 4">
    <name type="scientific">Stephania cephalantha</name>
    <dbReference type="NCBI Taxonomy" id="152367"/>
    <lineage>
        <taxon>Eukaryota</taxon>
        <taxon>Viridiplantae</taxon>
        <taxon>Streptophyta</taxon>
        <taxon>Embryophyta</taxon>
        <taxon>Tracheophyta</taxon>
        <taxon>Spermatophyta</taxon>
        <taxon>Magnoliopsida</taxon>
        <taxon>Ranunculales</taxon>
        <taxon>Menispermaceae</taxon>
        <taxon>Menispermoideae</taxon>
        <taxon>Cissampelideae</taxon>
        <taxon>Stephania</taxon>
    </lineage>
</organism>
<evidence type="ECO:0000256" key="2">
    <source>
        <dbReference type="SAM" id="SignalP"/>
    </source>
</evidence>
<protein>
    <submittedName>
        <fullName evidence="3">Uncharacterized protein</fullName>
    </submittedName>
</protein>
<dbReference type="Proteomes" id="UP001419268">
    <property type="component" value="Unassembled WGS sequence"/>
</dbReference>
<comment type="caution">
    <text evidence="3">The sequence shown here is derived from an EMBL/GenBank/DDBJ whole genome shotgun (WGS) entry which is preliminary data.</text>
</comment>
<dbReference type="EMBL" id="JBBNAG010000011">
    <property type="protein sequence ID" value="KAK9093988.1"/>
    <property type="molecule type" value="Genomic_DNA"/>
</dbReference>
<name>A0AAP0HMC0_9MAGN</name>